<reference evidence="2" key="1">
    <citation type="submission" date="2015-06" db="EMBL/GenBank/DDBJ databases">
        <authorList>
            <person name="Joergensen T."/>
        </authorList>
    </citation>
    <scope>NUCLEOTIDE SEQUENCE</scope>
    <source>
        <plasmid evidence="2">pRGRH1814</plasmid>
    </source>
</reference>
<name>A0A0H5Q7U3_9ZZZZ</name>
<dbReference type="AlphaFoldDB" id="A0A0H5Q7U3"/>
<dbReference type="GO" id="GO:0003677">
    <property type="term" value="F:DNA binding"/>
    <property type="evidence" value="ECO:0007669"/>
    <property type="project" value="InterPro"/>
</dbReference>
<dbReference type="EMBL" id="LN854313">
    <property type="protein sequence ID" value="CRY98013.1"/>
    <property type="molecule type" value="Genomic_DNA"/>
</dbReference>
<dbReference type="InterPro" id="IPR000989">
    <property type="entry name" value="Rep"/>
</dbReference>
<evidence type="ECO:0008006" key="3">
    <source>
        <dbReference type="Google" id="ProtNLM"/>
    </source>
</evidence>
<dbReference type="Pfam" id="PF01446">
    <property type="entry name" value="Rep_1"/>
    <property type="match status" value="1"/>
</dbReference>
<evidence type="ECO:0000313" key="2">
    <source>
        <dbReference type="EMBL" id="CRY98013.1"/>
    </source>
</evidence>
<sequence>MKLKTSQEVLVDKSARGKEKPWAIHKLHSQYIAMAYEDVDPRKAERMKDCANYLSFWRKDDGSMKLHDARFCRVRLCPVCQWRRSLKTYAQMSQVLEVAKSDGYQFIFLTLTMRNCEACELSDTLSKLLLAFNRLMKYKDVNKAIKGYYRGCEVKHNIERDDFHPHLHCILAVSDNYFNGRNYLSHAKWVSLWKRALQVDYDPIVNVKRCYGGSKSVAEACKYAVKAEDIINYDDWEMTVETLRILDNALEKRRFIGLGGVIKDIHKRLHLDDMEDGDLVHTTEQEQGEATKEEIIYFWNGYSQYER</sequence>
<keyword evidence="1" id="KW-0235">DNA replication</keyword>
<accession>A0A0H5Q7U3</accession>
<proteinExistence type="predicted"/>
<keyword evidence="2" id="KW-0614">Plasmid</keyword>
<reference evidence="2" key="2">
    <citation type="submission" date="2015-07" db="EMBL/GenBank/DDBJ databases">
        <title>Plasmids, circular viruses and viroids from rat gut.</title>
        <authorList>
            <person name="Jorgensen T.J."/>
            <person name="Hansen M.A."/>
            <person name="Xu Z."/>
            <person name="Tabak M.A."/>
            <person name="Sorensen S.J."/>
            <person name="Hansen L.H."/>
        </authorList>
    </citation>
    <scope>NUCLEOTIDE SEQUENCE</scope>
    <source>
        <plasmid evidence="2">pRGRH1814</plasmid>
    </source>
</reference>
<organism evidence="2">
    <name type="scientific">uncultured prokaryote</name>
    <dbReference type="NCBI Taxonomy" id="198431"/>
    <lineage>
        <taxon>unclassified sequences</taxon>
        <taxon>environmental samples</taxon>
    </lineage>
</organism>
<geneLocation type="plasmid" evidence="2">
    <name>pRGRH1814</name>
</geneLocation>
<protein>
    <recommendedName>
        <fullName evidence="3">Replication protein</fullName>
    </recommendedName>
</protein>
<evidence type="ECO:0000256" key="1">
    <source>
        <dbReference type="ARBA" id="ARBA00022705"/>
    </source>
</evidence>
<dbReference type="GO" id="GO:0006260">
    <property type="term" value="P:DNA replication"/>
    <property type="evidence" value="ECO:0007669"/>
    <property type="project" value="UniProtKB-KW"/>
</dbReference>